<dbReference type="InterPro" id="IPR036955">
    <property type="entry name" value="AP2/ERF_dom_sf"/>
</dbReference>
<sequence length="145" mass="16229">MERGQSKGKAKEEGQRDMRYRGVRTRPWGKFAAEIHDSTRQGGWLWLGTFNTAEEAARAYDRAAFSMRGPLAILNCPSEHGLKDARHSAVTTSSSSSSSSSSFSSSLRIHNATRTEFGREIFEFECLDDSVLEDLLDFENNSKSK</sequence>
<feature type="domain" description="AP2/ERF" evidence="8">
    <location>
        <begin position="19"/>
        <end position="77"/>
    </location>
</feature>
<dbReference type="Gramene" id="mRNA:MD10G0157400">
    <property type="protein sequence ID" value="CDS:MD10G0157400.1"/>
    <property type="gene ID" value="MD10G0157400"/>
</dbReference>
<comment type="caution">
    <text evidence="9">The sequence shown here is derived from an EMBL/GenBank/DDBJ whole genome shotgun (WGS) entry which is preliminary data.</text>
</comment>
<dbReference type="GO" id="GO:0005634">
    <property type="term" value="C:nucleus"/>
    <property type="evidence" value="ECO:0007669"/>
    <property type="project" value="UniProtKB-SubCell"/>
</dbReference>
<keyword evidence="10" id="KW-1185">Reference proteome</keyword>
<keyword evidence="4" id="KW-0804">Transcription</keyword>
<dbReference type="STRING" id="3750.A0A498IVC6"/>
<dbReference type="InterPro" id="IPR001471">
    <property type="entry name" value="AP2/ERF_dom"/>
</dbReference>
<evidence type="ECO:0000256" key="2">
    <source>
        <dbReference type="ARBA" id="ARBA00023015"/>
    </source>
</evidence>
<comment type="similarity">
    <text evidence="6">Belongs to the AP2/ERF transcription factor family. ERF subfamily.</text>
</comment>
<evidence type="ECO:0000256" key="3">
    <source>
        <dbReference type="ARBA" id="ARBA00023125"/>
    </source>
</evidence>
<evidence type="ECO:0000313" key="10">
    <source>
        <dbReference type="Proteomes" id="UP000290289"/>
    </source>
</evidence>
<protein>
    <recommendedName>
        <fullName evidence="8">AP2/ERF domain-containing protein</fullName>
    </recommendedName>
</protein>
<accession>A0A498IVC6</accession>
<keyword evidence="5" id="KW-0539">Nucleus</keyword>
<evidence type="ECO:0000256" key="1">
    <source>
        <dbReference type="ARBA" id="ARBA00004123"/>
    </source>
</evidence>
<dbReference type="InterPro" id="IPR044808">
    <property type="entry name" value="ERF_plant"/>
</dbReference>
<dbReference type="InterPro" id="IPR016177">
    <property type="entry name" value="DNA-bd_dom_sf"/>
</dbReference>
<dbReference type="GO" id="GO:0003677">
    <property type="term" value="F:DNA binding"/>
    <property type="evidence" value="ECO:0007669"/>
    <property type="project" value="UniProtKB-KW"/>
</dbReference>
<dbReference type="EMBL" id="RDQH01000336">
    <property type="protein sequence ID" value="RXH87299.1"/>
    <property type="molecule type" value="Genomic_DNA"/>
</dbReference>
<keyword evidence="3" id="KW-0238">DNA-binding</keyword>
<organism evidence="9 10">
    <name type="scientific">Malus domestica</name>
    <name type="common">Apple</name>
    <name type="synonym">Pyrus malus</name>
    <dbReference type="NCBI Taxonomy" id="3750"/>
    <lineage>
        <taxon>Eukaryota</taxon>
        <taxon>Viridiplantae</taxon>
        <taxon>Streptophyta</taxon>
        <taxon>Embryophyta</taxon>
        <taxon>Tracheophyta</taxon>
        <taxon>Spermatophyta</taxon>
        <taxon>Magnoliopsida</taxon>
        <taxon>eudicotyledons</taxon>
        <taxon>Gunneridae</taxon>
        <taxon>Pentapetalae</taxon>
        <taxon>rosids</taxon>
        <taxon>fabids</taxon>
        <taxon>Rosales</taxon>
        <taxon>Rosaceae</taxon>
        <taxon>Amygdaloideae</taxon>
        <taxon>Maleae</taxon>
        <taxon>Malus</taxon>
    </lineage>
</organism>
<dbReference type="AlphaFoldDB" id="A0A498IVC6"/>
<evidence type="ECO:0000313" key="9">
    <source>
        <dbReference type="EMBL" id="RXH87299.1"/>
    </source>
</evidence>
<dbReference type="Gene3D" id="3.30.730.10">
    <property type="entry name" value="AP2/ERF domain"/>
    <property type="match status" value="1"/>
</dbReference>
<feature type="compositionally biased region" description="Basic and acidic residues" evidence="7">
    <location>
        <begin position="1"/>
        <end position="20"/>
    </location>
</feature>
<dbReference type="CDD" id="cd00018">
    <property type="entry name" value="AP2"/>
    <property type="match status" value="1"/>
</dbReference>
<evidence type="ECO:0000256" key="7">
    <source>
        <dbReference type="SAM" id="MobiDB-lite"/>
    </source>
</evidence>
<gene>
    <name evidence="9" type="ORF">DVH24_028799</name>
</gene>
<dbReference type="PANTHER" id="PTHR31190">
    <property type="entry name" value="DNA-BINDING DOMAIN"/>
    <property type="match status" value="1"/>
</dbReference>
<dbReference type="Proteomes" id="UP000290289">
    <property type="component" value="Chromosome 10"/>
</dbReference>
<dbReference type="GO" id="GO:0003700">
    <property type="term" value="F:DNA-binding transcription factor activity"/>
    <property type="evidence" value="ECO:0007669"/>
    <property type="project" value="InterPro"/>
</dbReference>
<dbReference type="SUPFAM" id="SSF54171">
    <property type="entry name" value="DNA-binding domain"/>
    <property type="match status" value="1"/>
</dbReference>
<feature type="region of interest" description="Disordered" evidence="7">
    <location>
        <begin position="84"/>
        <end position="107"/>
    </location>
</feature>
<dbReference type="FunFam" id="3.30.730.10:FF:000001">
    <property type="entry name" value="Ethylene-responsive transcription factor 2"/>
    <property type="match status" value="1"/>
</dbReference>
<keyword evidence="2" id="KW-0805">Transcription regulation</keyword>
<evidence type="ECO:0000259" key="8">
    <source>
        <dbReference type="PROSITE" id="PS51032"/>
    </source>
</evidence>
<evidence type="ECO:0000256" key="6">
    <source>
        <dbReference type="ARBA" id="ARBA00024343"/>
    </source>
</evidence>
<proteinExistence type="inferred from homology"/>
<dbReference type="Pfam" id="PF00847">
    <property type="entry name" value="AP2"/>
    <property type="match status" value="1"/>
</dbReference>
<reference evidence="9 10" key="1">
    <citation type="submission" date="2018-10" db="EMBL/GenBank/DDBJ databases">
        <title>A high-quality apple genome assembly.</title>
        <authorList>
            <person name="Hu J."/>
        </authorList>
    </citation>
    <scope>NUCLEOTIDE SEQUENCE [LARGE SCALE GENOMIC DNA]</scope>
    <source>
        <strain evidence="10">cv. HFTH1</strain>
        <tissue evidence="9">Young leaf</tissue>
    </source>
</reference>
<dbReference type="PANTHER" id="PTHR31190:SF451">
    <property type="entry name" value="AP2_ERF DOMAIN-CONTAINING PROTEIN"/>
    <property type="match status" value="1"/>
</dbReference>
<evidence type="ECO:0000256" key="4">
    <source>
        <dbReference type="ARBA" id="ARBA00023163"/>
    </source>
</evidence>
<dbReference type="SMART" id="SM00380">
    <property type="entry name" value="AP2"/>
    <property type="match status" value="1"/>
</dbReference>
<feature type="compositionally biased region" description="Low complexity" evidence="7">
    <location>
        <begin position="93"/>
        <end position="106"/>
    </location>
</feature>
<dbReference type="SMR" id="A0A498IVC6"/>
<comment type="subcellular location">
    <subcellularLocation>
        <location evidence="1">Nucleus</location>
    </subcellularLocation>
</comment>
<feature type="region of interest" description="Disordered" evidence="7">
    <location>
        <begin position="1"/>
        <end position="21"/>
    </location>
</feature>
<dbReference type="PROSITE" id="PS51032">
    <property type="entry name" value="AP2_ERF"/>
    <property type="match status" value="1"/>
</dbReference>
<dbReference type="GO" id="GO:0009873">
    <property type="term" value="P:ethylene-activated signaling pathway"/>
    <property type="evidence" value="ECO:0007669"/>
    <property type="project" value="InterPro"/>
</dbReference>
<name>A0A498IVC6_MALDO</name>
<dbReference type="PRINTS" id="PR00367">
    <property type="entry name" value="ETHRSPELEMNT"/>
</dbReference>
<evidence type="ECO:0000256" key="5">
    <source>
        <dbReference type="ARBA" id="ARBA00023242"/>
    </source>
</evidence>